<protein>
    <recommendedName>
        <fullName evidence="9">Protein kinase domain-containing protein</fullName>
    </recommendedName>
</protein>
<gene>
    <name evidence="10" type="ORF">Kpol_1041p9</name>
</gene>
<dbReference type="Pfam" id="PF00069">
    <property type="entry name" value="Pkinase"/>
    <property type="match status" value="1"/>
</dbReference>
<dbReference type="EMBL" id="DS480413">
    <property type="protein sequence ID" value="EDO16951.1"/>
    <property type="molecule type" value="Genomic_DNA"/>
</dbReference>
<organism evidence="11">
    <name type="scientific">Vanderwaltozyma polyspora (strain ATCC 22028 / DSM 70294 / BCRC 21397 / CBS 2163 / NBRC 10782 / NRRL Y-8283 / UCD 57-17)</name>
    <name type="common">Kluyveromyces polysporus</name>
    <dbReference type="NCBI Taxonomy" id="436907"/>
    <lineage>
        <taxon>Eukaryota</taxon>
        <taxon>Fungi</taxon>
        <taxon>Dikarya</taxon>
        <taxon>Ascomycota</taxon>
        <taxon>Saccharomycotina</taxon>
        <taxon>Saccharomycetes</taxon>
        <taxon>Saccharomycetales</taxon>
        <taxon>Saccharomycetaceae</taxon>
        <taxon>Vanderwaltozyma</taxon>
    </lineage>
</organism>
<dbReference type="InterPro" id="IPR008271">
    <property type="entry name" value="Ser/Thr_kinase_AS"/>
</dbReference>
<keyword evidence="5 6" id="KW-0067">ATP-binding</keyword>
<reference evidence="10 11" key="1">
    <citation type="journal article" date="2007" name="Proc. Natl. Acad. Sci. U.S.A.">
        <title>Independent sorting-out of thousands of duplicated gene pairs in two yeast species descended from a whole-genome duplication.</title>
        <authorList>
            <person name="Scannell D.R."/>
            <person name="Frank A.C."/>
            <person name="Conant G.C."/>
            <person name="Byrne K.P."/>
            <person name="Woolfit M."/>
            <person name="Wolfe K.H."/>
        </authorList>
    </citation>
    <scope>NUCLEOTIDE SEQUENCE [LARGE SCALE GENOMIC DNA]</scope>
    <source>
        <strain evidence="11">ATCC 22028 / DSM 70294 / BCRC 21397 / CBS 2163 / NBRC 10782 / NRRL Y-8283 / UCD 57-17</strain>
    </source>
</reference>
<dbReference type="InterPro" id="IPR017441">
    <property type="entry name" value="Protein_kinase_ATP_BS"/>
</dbReference>
<evidence type="ECO:0000256" key="6">
    <source>
        <dbReference type="PROSITE-ProRule" id="PRU10141"/>
    </source>
</evidence>
<dbReference type="PROSITE" id="PS50011">
    <property type="entry name" value="PROTEIN_KINASE_DOM"/>
    <property type="match status" value="1"/>
</dbReference>
<evidence type="ECO:0000256" key="7">
    <source>
        <dbReference type="RuleBase" id="RU000304"/>
    </source>
</evidence>
<dbReference type="SUPFAM" id="SSF56112">
    <property type="entry name" value="Protein kinase-like (PK-like)"/>
    <property type="match status" value="1"/>
</dbReference>
<keyword evidence="3 6" id="KW-0547">Nucleotide-binding</keyword>
<dbReference type="GeneID" id="5545136"/>
<dbReference type="Proteomes" id="UP000000267">
    <property type="component" value="Unassembled WGS sequence"/>
</dbReference>
<feature type="binding site" evidence="6">
    <location>
        <position position="99"/>
    </location>
    <ligand>
        <name>ATP</name>
        <dbReference type="ChEBI" id="CHEBI:30616"/>
    </ligand>
</feature>
<evidence type="ECO:0000256" key="3">
    <source>
        <dbReference type="ARBA" id="ARBA00022741"/>
    </source>
</evidence>
<dbReference type="GO" id="GO:0004674">
    <property type="term" value="F:protein serine/threonine kinase activity"/>
    <property type="evidence" value="ECO:0007669"/>
    <property type="project" value="UniProtKB-KW"/>
</dbReference>
<evidence type="ECO:0000256" key="8">
    <source>
        <dbReference type="SAM" id="MobiDB-lite"/>
    </source>
</evidence>
<dbReference type="KEGG" id="vpo:Kpol_1041p9"/>
<evidence type="ECO:0000256" key="2">
    <source>
        <dbReference type="ARBA" id="ARBA00022679"/>
    </source>
</evidence>
<proteinExistence type="inferred from homology"/>
<feature type="region of interest" description="Disordered" evidence="8">
    <location>
        <begin position="311"/>
        <end position="332"/>
    </location>
</feature>
<dbReference type="PANTHER" id="PTHR24345">
    <property type="entry name" value="SERINE/THREONINE-PROTEIN KINASE PLK"/>
    <property type="match status" value="1"/>
</dbReference>
<evidence type="ECO:0000313" key="11">
    <source>
        <dbReference type="Proteomes" id="UP000000267"/>
    </source>
</evidence>
<dbReference type="SMART" id="SM00220">
    <property type="entry name" value="S_TKc"/>
    <property type="match status" value="1"/>
</dbReference>
<keyword evidence="11" id="KW-1185">Reference proteome</keyword>
<keyword evidence="4" id="KW-0418">Kinase</keyword>
<keyword evidence="1 7" id="KW-0723">Serine/threonine-protein kinase</keyword>
<dbReference type="PROSITE" id="PS00108">
    <property type="entry name" value="PROTEIN_KINASE_ST"/>
    <property type="match status" value="1"/>
</dbReference>
<dbReference type="InParanoid" id="A7TL76"/>
<dbReference type="RefSeq" id="XP_001644809.1">
    <property type="nucleotide sequence ID" value="XM_001644759.1"/>
</dbReference>
<dbReference type="Gene3D" id="3.30.200.20">
    <property type="entry name" value="Phosphorylase Kinase, domain 1"/>
    <property type="match status" value="1"/>
</dbReference>
<name>A7TL76_VANPO</name>
<dbReference type="AlphaFoldDB" id="A7TL76"/>
<keyword evidence="2" id="KW-0808">Transferase</keyword>
<dbReference type="InterPro" id="IPR011009">
    <property type="entry name" value="Kinase-like_dom_sf"/>
</dbReference>
<evidence type="ECO:0000256" key="5">
    <source>
        <dbReference type="ARBA" id="ARBA00022840"/>
    </source>
</evidence>
<dbReference type="GO" id="GO:0005524">
    <property type="term" value="F:ATP binding"/>
    <property type="evidence" value="ECO:0007669"/>
    <property type="project" value="UniProtKB-UniRule"/>
</dbReference>
<dbReference type="InterPro" id="IPR000719">
    <property type="entry name" value="Prot_kinase_dom"/>
</dbReference>
<feature type="domain" description="Protein kinase" evidence="9">
    <location>
        <begin position="70"/>
        <end position="376"/>
    </location>
</feature>
<dbReference type="STRING" id="436907.A7TL76"/>
<dbReference type="eggNOG" id="KOG0590">
    <property type="taxonomic scope" value="Eukaryota"/>
</dbReference>
<dbReference type="HOGENOM" id="CLU_054627_0_0_1"/>
<dbReference type="Gene3D" id="1.10.510.10">
    <property type="entry name" value="Transferase(Phosphotransferase) domain 1"/>
    <property type="match status" value="1"/>
</dbReference>
<evidence type="ECO:0000313" key="10">
    <source>
        <dbReference type="EMBL" id="EDO16951.1"/>
    </source>
</evidence>
<evidence type="ECO:0000256" key="4">
    <source>
        <dbReference type="ARBA" id="ARBA00022777"/>
    </source>
</evidence>
<comment type="similarity">
    <text evidence="7">Belongs to the protein kinase superfamily.</text>
</comment>
<dbReference type="PROSITE" id="PS00107">
    <property type="entry name" value="PROTEIN_KINASE_ATP"/>
    <property type="match status" value="1"/>
</dbReference>
<evidence type="ECO:0000259" key="9">
    <source>
        <dbReference type="PROSITE" id="PS50011"/>
    </source>
</evidence>
<feature type="region of interest" description="Disordered" evidence="8">
    <location>
        <begin position="398"/>
        <end position="417"/>
    </location>
</feature>
<dbReference type="OrthoDB" id="6513151at2759"/>
<feature type="compositionally biased region" description="Basic residues" evidence="8">
    <location>
        <begin position="311"/>
        <end position="322"/>
    </location>
</feature>
<sequence>MIETPFCLPDEPIGNENRVNHDIKPIATRFILSNVKSKTKSMGLTLLKNLVKNNTNQRYEYFKSKSELYDELKETLGKGSGGSVKIVRRKTDDRIFAAKIFRHKSSDENHKEYFKKITNEYCISSTLNHQNVINTLHIVYDRSHNQMIQIQEYCEYDLFSIVVSQMMTYKEIKCCFKQILHGVQYLHGIGIAHRDLKLDNCVITKNGTVKIIDFGVAMIYRDPPPQTTKSIIMSTGIVGSDPYIPPEVYMFNKYDPRAVDIWSLSILFVCMYTRRFPWKGPHLNDESFQLFCQGRGSRSLKQLLTCRKQSCSHKRSKPRKHTNGSGKTEEGSNIVGPEFLLQQIPAEARGTIDRMCRLAPSERIGINELLEEDEWLQEIEMCSSRGIDDSPIMYPHHHHTQVSSDKSHMAKWRKNKT</sequence>
<dbReference type="GO" id="GO:0005634">
    <property type="term" value="C:nucleus"/>
    <property type="evidence" value="ECO:0007669"/>
    <property type="project" value="TreeGrafter"/>
</dbReference>
<accession>A7TL76</accession>
<dbReference type="PANTHER" id="PTHR24345:SF0">
    <property type="entry name" value="CELL CYCLE SERINE_THREONINE-PROTEIN KINASE CDC5_MSD2"/>
    <property type="match status" value="1"/>
</dbReference>
<evidence type="ECO:0000256" key="1">
    <source>
        <dbReference type="ARBA" id="ARBA00022527"/>
    </source>
</evidence>